<feature type="compositionally biased region" description="Basic and acidic residues" evidence="5">
    <location>
        <begin position="140"/>
        <end position="152"/>
    </location>
</feature>
<feature type="region of interest" description="Disordered" evidence="5">
    <location>
        <begin position="140"/>
        <end position="159"/>
    </location>
</feature>
<dbReference type="Gene3D" id="1.10.150.240">
    <property type="entry name" value="Putative phosphatase, domain 2"/>
    <property type="match status" value="1"/>
</dbReference>
<sequence length="227" mass="25162">MNNAYLFDIDGTLLKIKNKANRKIIQSILNRLGIAENNVEELDFAGKTDRSIFSTLLDDPQESLFNEVKELYIGELDTRLAAGDIHVYEGVEDSLAYLAGRSAATGLLTGNFERAARIKLERIGLNSHFSFGAFGDRHHNRNDLPPEAHKQLQDQSGSDYQPEQLVIIGDTPRDIRCARAFGSVAVAVATGTFSRDELARHKPDVLLTSLEEFPDWDRAFTAGNGRG</sequence>
<evidence type="ECO:0000313" key="6">
    <source>
        <dbReference type="EMBL" id="MBP3192000.1"/>
    </source>
</evidence>
<dbReference type="EMBL" id="JAFIDN010000003">
    <property type="protein sequence ID" value="MBP3192000.1"/>
    <property type="molecule type" value="Genomic_DNA"/>
</dbReference>
<dbReference type="RefSeq" id="WP_210510899.1">
    <property type="nucleotide sequence ID" value="NZ_JAFIDN010000003.1"/>
</dbReference>
<dbReference type="InterPro" id="IPR036412">
    <property type="entry name" value="HAD-like_sf"/>
</dbReference>
<dbReference type="Gene3D" id="3.40.50.1000">
    <property type="entry name" value="HAD superfamily/HAD-like"/>
    <property type="match status" value="1"/>
</dbReference>
<name>A0A8J7RJL9_9BACT</name>
<dbReference type="Proteomes" id="UP000673975">
    <property type="component" value="Unassembled WGS sequence"/>
</dbReference>
<dbReference type="InterPro" id="IPR023198">
    <property type="entry name" value="PGP-like_dom2"/>
</dbReference>
<dbReference type="GO" id="GO:0006281">
    <property type="term" value="P:DNA repair"/>
    <property type="evidence" value="ECO:0007669"/>
    <property type="project" value="TreeGrafter"/>
</dbReference>
<dbReference type="InterPro" id="IPR050155">
    <property type="entry name" value="HAD-like_hydrolase_sf"/>
</dbReference>
<protein>
    <recommendedName>
        <fullName evidence="4">phosphoglycolate phosphatase</fullName>
        <ecNumber evidence="4">3.1.3.18</ecNumber>
    </recommendedName>
</protein>
<accession>A0A8J7RJL9</accession>
<evidence type="ECO:0000256" key="5">
    <source>
        <dbReference type="SAM" id="MobiDB-lite"/>
    </source>
</evidence>
<dbReference type="Pfam" id="PF13419">
    <property type="entry name" value="HAD_2"/>
    <property type="match status" value="1"/>
</dbReference>
<dbReference type="PANTHER" id="PTHR43434:SF1">
    <property type="entry name" value="PHOSPHOGLYCOLATE PHOSPHATASE"/>
    <property type="match status" value="1"/>
</dbReference>
<dbReference type="GO" id="GO:0008967">
    <property type="term" value="F:phosphoglycolate phosphatase activity"/>
    <property type="evidence" value="ECO:0007669"/>
    <property type="project" value="UniProtKB-EC"/>
</dbReference>
<proteinExistence type="inferred from homology"/>
<dbReference type="EC" id="3.1.3.18" evidence="4"/>
<dbReference type="PANTHER" id="PTHR43434">
    <property type="entry name" value="PHOSPHOGLYCOLATE PHOSPHATASE"/>
    <property type="match status" value="1"/>
</dbReference>
<evidence type="ECO:0000256" key="4">
    <source>
        <dbReference type="ARBA" id="ARBA00013078"/>
    </source>
</evidence>
<comment type="pathway">
    <text evidence="2">Organic acid metabolism; glycolate biosynthesis; glycolate from 2-phosphoglycolate: step 1/1.</text>
</comment>
<comment type="similarity">
    <text evidence="3">Belongs to the HAD-like hydrolase superfamily. CbbY/CbbZ/Gph/YieH family.</text>
</comment>
<dbReference type="InterPro" id="IPR041492">
    <property type="entry name" value="HAD_2"/>
</dbReference>
<dbReference type="SUPFAM" id="SSF56784">
    <property type="entry name" value="HAD-like"/>
    <property type="match status" value="1"/>
</dbReference>
<comment type="caution">
    <text evidence="6">The sequence shown here is derived from an EMBL/GenBank/DDBJ whole genome shotgun (WGS) entry which is preliminary data.</text>
</comment>
<dbReference type="GO" id="GO:0005829">
    <property type="term" value="C:cytosol"/>
    <property type="evidence" value="ECO:0007669"/>
    <property type="project" value="TreeGrafter"/>
</dbReference>
<keyword evidence="7" id="KW-1185">Reference proteome</keyword>
<organism evidence="6 7">
    <name type="scientific">Natronogracilivirga saccharolytica</name>
    <dbReference type="NCBI Taxonomy" id="2812953"/>
    <lineage>
        <taxon>Bacteria</taxon>
        <taxon>Pseudomonadati</taxon>
        <taxon>Balneolota</taxon>
        <taxon>Balneolia</taxon>
        <taxon>Balneolales</taxon>
        <taxon>Cyclonatronaceae</taxon>
        <taxon>Natronogracilivirga</taxon>
    </lineage>
</organism>
<evidence type="ECO:0000256" key="3">
    <source>
        <dbReference type="ARBA" id="ARBA00006171"/>
    </source>
</evidence>
<reference evidence="6" key="1">
    <citation type="submission" date="2021-02" db="EMBL/GenBank/DDBJ databases">
        <title>Natronogracilivirga saccharolytica gen. nov. sp. nov. a new anaerobic, haloalkiliphilic carbohydrate-fermenting bacterium from soda lake and proposing of Cyclonatronumiaceae fam. nov. in the phylum Balneolaeota.</title>
        <authorList>
            <person name="Zhilina T.N."/>
            <person name="Sorokin D.Y."/>
            <person name="Zavarzina D.G."/>
            <person name="Toshchakov S.V."/>
            <person name="Kublanov I.V."/>
        </authorList>
    </citation>
    <scope>NUCLEOTIDE SEQUENCE</scope>
    <source>
        <strain evidence="6">Z-1702</strain>
    </source>
</reference>
<keyword evidence="6" id="KW-0378">Hydrolase</keyword>
<evidence type="ECO:0000256" key="2">
    <source>
        <dbReference type="ARBA" id="ARBA00004818"/>
    </source>
</evidence>
<evidence type="ECO:0000256" key="1">
    <source>
        <dbReference type="ARBA" id="ARBA00000830"/>
    </source>
</evidence>
<evidence type="ECO:0000313" key="7">
    <source>
        <dbReference type="Proteomes" id="UP000673975"/>
    </source>
</evidence>
<comment type="catalytic activity">
    <reaction evidence="1">
        <text>2-phosphoglycolate + H2O = glycolate + phosphate</text>
        <dbReference type="Rhea" id="RHEA:14369"/>
        <dbReference type="ChEBI" id="CHEBI:15377"/>
        <dbReference type="ChEBI" id="CHEBI:29805"/>
        <dbReference type="ChEBI" id="CHEBI:43474"/>
        <dbReference type="ChEBI" id="CHEBI:58033"/>
        <dbReference type="EC" id="3.1.3.18"/>
    </reaction>
</comment>
<dbReference type="InterPro" id="IPR023214">
    <property type="entry name" value="HAD_sf"/>
</dbReference>
<dbReference type="AlphaFoldDB" id="A0A8J7RJL9"/>
<gene>
    <name evidence="6" type="ORF">NATSA_04905</name>
</gene>